<sequence length="151" mass="17924">MKNIKIKMFLILCVVVLLSSCKKNNSIYKLHPPYKYQVEYSGDKIIISKINNIGDTTSTILKKRNGEYFDENNHLKMSLKDTTYVYYQKENDIDRAKLFTTISVKNDSLYSSTTKYIWKNCYDELKLVVYYDKSYRIKKIQARGLYEFSNE</sequence>
<dbReference type="RefSeq" id="WP_207153661.1">
    <property type="nucleotide sequence ID" value="NZ_AP024484.1"/>
</dbReference>
<gene>
    <name evidence="1" type="ORF">prwr041_19610</name>
</gene>
<organism evidence="1 2">
    <name type="scientific">Prevotella herbatica</name>
    <dbReference type="NCBI Taxonomy" id="2801997"/>
    <lineage>
        <taxon>Bacteria</taxon>
        <taxon>Pseudomonadati</taxon>
        <taxon>Bacteroidota</taxon>
        <taxon>Bacteroidia</taxon>
        <taxon>Bacteroidales</taxon>
        <taxon>Prevotellaceae</taxon>
        <taxon>Prevotella</taxon>
    </lineage>
</organism>
<keyword evidence="2" id="KW-1185">Reference proteome</keyword>
<name>A0ABM7P010_9BACT</name>
<accession>A0ABM7P010</accession>
<dbReference type="Proteomes" id="UP001319045">
    <property type="component" value="Chromosome"/>
</dbReference>
<dbReference type="EMBL" id="AP024484">
    <property type="protein sequence ID" value="BCS86068.1"/>
    <property type="molecule type" value="Genomic_DNA"/>
</dbReference>
<evidence type="ECO:0008006" key="3">
    <source>
        <dbReference type="Google" id="ProtNLM"/>
    </source>
</evidence>
<dbReference type="PROSITE" id="PS51257">
    <property type="entry name" value="PROKAR_LIPOPROTEIN"/>
    <property type="match status" value="1"/>
</dbReference>
<protein>
    <recommendedName>
        <fullName evidence="3">Lipoprotein</fullName>
    </recommendedName>
</protein>
<proteinExistence type="predicted"/>
<reference evidence="1 2" key="1">
    <citation type="journal article" date="2022" name="Int. J. Syst. Evol. Microbiol.">
        <title>Prevotella herbatica sp. nov., a plant polysaccharide-decomposing anaerobic bacterium isolated from a methanogenic reactor.</title>
        <authorList>
            <person name="Uek A."/>
            <person name="Tonouchi A."/>
            <person name="Kaku N."/>
            <person name="Ueki K."/>
        </authorList>
    </citation>
    <scope>NUCLEOTIDE SEQUENCE [LARGE SCALE GENOMIC DNA]</scope>
    <source>
        <strain evidence="1 2">WR041</strain>
    </source>
</reference>
<evidence type="ECO:0000313" key="1">
    <source>
        <dbReference type="EMBL" id="BCS86068.1"/>
    </source>
</evidence>
<evidence type="ECO:0000313" key="2">
    <source>
        <dbReference type="Proteomes" id="UP001319045"/>
    </source>
</evidence>